<dbReference type="EMBL" id="JACEFO010001877">
    <property type="protein sequence ID" value="KAF8697140.1"/>
    <property type="molecule type" value="Genomic_DNA"/>
</dbReference>
<dbReference type="Proteomes" id="UP000636709">
    <property type="component" value="Unassembled WGS sequence"/>
</dbReference>
<organism evidence="2 3">
    <name type="scientific">Digitaria exilis</name>
    <dbReference type="NCBI Taxonomy" id="1010633"/>
    <lineage>
        <taxon>Eukaryota</taxon>
        <taxon>Viridiplantae</taxon>
        <taxon>Streptophyta</taxon>
        <taxon>Embryophyta</taxon>
        <taxon>Tracheophyta</taxon>
        <taxon>Spermatophyta</taxon>
        <taxon>Magnoliopsida</taxon>
        <taxon>Liliopsida</taxon>
        <taxon>Poales</taxon>
        <taxon>Poaceae</taxon>
        <taxon>PACMAD clade</taxon>
        <taxon>Panicoideae</taxon>
        <taxon>Panicodae</taxon>
        <taxon>Paniceae</taxon>
        <taxon>Anthephorinae</taxon>
        <taxon>Digitaria</taxon>
    </lineage>
</organism>
<sequence length="118" mass="12835">MAQDLAGGVVAELQELPEVEGLAAQQSAVDGLERQLLLASTKKEKLEVFIEDQVLLTIRYKDDGIDKNSPASGLDVRLLMPLGYVAKKVKAAIVPDGWLQITIAKPKAQKPEKIQISE</sequence>
<protein>
    <recommendedName>
        <fullName evidence="1">SHSP domain-containing protein</fullName>
    </recommendedName>
</protein>
<feature type="domain" description="SHSP" evidence="1">
    <location>
        <begin position="38"/>
        <end position="116"/>
    </location>
</feature>
<gene>
    <name evidence="2" type="ORF">HU200_036134</name>
</gene>
<accession>A0A835ENX2</accession>
<reference evidence="2" key="1">
    <citation type="submission" date="2020-07" db="EMBL/GenBank/DDBJ databases">
        <title>Genome sequence and genetic diversity analysis of an under-domesticated orphan crop, white fonio (Digitaria exilis).</title>
        <authorList>
            <person name="Bennetzen J.L."/>
            <person name="Chen S."/>
            <person name="Ma X."/>
            <person name="Wang X."/>
            <person name="Yssel A.E.J."/>
            <person name="Chaluvadi S.R."/>
            <person name="Johnson M."/>
            <person name="Gangashetty P."/>
            <person name="Hamidou F."/>
            <person name="Sanogo M.D."/>
            <person name="Zwaenepoel A."/>
            <person name="Wallace J."/>
            <person name="Van De Peer Y."/>
            <person name="Van Deynze A."/>
        </authorList>
    </citation>
    <scope>NUCLEOTIDE SEQUENCE</scope>
    <source>
        <tissue evidence="2">Leaves</tissue>
    </source>
</reference>
<dbReference type="OrthoDB" id="674236at2759"/>
<dbReference type="SUPFAM" id="SSF49764">
    <property type="entry name" value="HSP20-like chaperones"/>
    <property type="match status" value="1"/>
</dbReference>
<evidence type="ECO:0000313" key="3">
    <source>
        <dbReference type="Proteomes" id="UP000636709"/>
    </source>
</evidence>
<keyword evidence="3" id="KW-1185">Reference proteome</keyword>
<proteinExistence type="predicted"/>
<evidence type="ECO:0000313" key="2">
    <source>
        <dbReference type="EMBL" id="KAF8697140.1"/>
    </source>
</evidence>
<dbReference type="Pfam" id="PF00011">
    <property type="entry name" value="HSP20"/>
    <property type="match status" value="1"/>
</dbReference>
<dbReference type="Gene3D" id="2.60.40.790">
    <property type="match status" value="1"/>
</dbReference>
<dbReference type="InterPro" id="IPR008978">
    <property type="entry name" value="HSP20-like_chaperone"/>
</dbReference>
<name>A0A835ENX2_9POAL</name>
<dbReference type="InterPro" id="IPR002068">
    <property type="entry name" value="A-crystallin/Hsp20_dom"/>
</dbReference>
<dbReference type="AlphaFoldDB" id="A0A835ENX2"/>
<evidence type="ECO:0000259" key="1">
    <source>
        <dbReference type="Pfam" id="PF00011"/>
    </source>
</evidence>
<comment type="caution">
    <text evidence="2">The sequence shown here is derived from an EMBL/GenBank/DDBJ whole genome shotgun (WGS) entry which is preliminary data.</text>
</comment>